<comment type="subcellular location">
    <subcellularLocation>
        <location evidence="6">Cytoplasm</location>
    </subcellularLocation>
</comment>
<keyword evidence="2 6" id="KW-0963">Cytoplasm</keyword>
<gene>
    <name evidence="6" type="primary">xseB</name>
    <name evidence="7" type="ORF">JOC49_001085</name>
</gene>
<name>A0ABS2MQ87_9FIRM</name>
<dbReference type="InterPro" id="IPR003761">
    <property type="entry name" value="Exonuc_VII_S"/>
</dbReference>
<reference evidence="7 8" key="1">
    <citation type="submission" date="2021-01" db="EMBL/GenBank/DDBJ databases">
        <title>Genomic Encyclopedia of Type Strains, Phase IV (KMG-IV): sequencing the most valuable type-strain genomes for metagenomic binning, comparative biology and taxonomic classification.</title>
        <authorList>
            <person name="Goeker M."/>
        </authorList>
    </citation>
    <scope>NUCLEOTIDE SEQUENCE [LARGE SCALE GENOMIC DNA]</scope>
    <source>
        <strain evidence="7 8">DSM 24436</strain>
    </source>
</reference>
<dbReference type="GO" id="GO:0008855">
    <property type="term" value="F:exodeoxyribonuclease VII activity"/>
    <property type="evidence" value="ECO:0007669"/>
    <property type="project" value="UniProtKB-EC"/>
</dbReference>
<sequence length="69" mass="7907">MATKKIKFEAQLKRLQEISTQLEDGDLPLDEMLKAFEEGIKTYRSCNALLEETEAKIQMLISDDQELSS</sequence>
<proteinExistence type="inferred from homology"/>
<dbReference type="SUPFAM" id="SSF116842">
    <property type="entry name" value="XseB-like"/>
    <property type="match status" value="1"/>
</dbReference>
<dbReference type="NCBIfam" id="TIGR01280">
    <property type="entry name" value="xseB"/>
    <property type="match status" value="1"/>
</dbReference>
<dbReference type="EMBL" id="JAFBDT010000006">
    <property type="protein sequence ID" value="MBM7561565.1"/>
    <property type="molecule type" value="Genomic_DNA"/>
</dbReference>
<evidence type="ECO:0000313" key="8">
    <source>
        <dbReference type="Proteomes" id="UP000767854"/>
    </source>
</evidence>
<dbReference type="HAMAP" id="MF_00337">
    <property type="entry name" value="Exonuc_7_S"/>
    <property type="match status" value="1"/>
</dbReference>
<comment type="similarity">
    <text evidence="1 6">Belongs to the XseB family.</text>
</comment>
<evidence type="ECO:0000256" key="6">
    <source>
        <dbReference type="HAMAP-Rule" id="MF_00337"/>
    </source>
</evidence>
<dbReference type="InterPro" id="IPR037004">
    <property type="entry name" value="Exonuc_VII_ssu_sf"/>
</dbReference>
<dbReference type="PANTHER" id="PTHR34137">
    <property type="entry name" value="EXODEOXYRIBONUCLEASE 7 SMALL SUBUNIT"/>
    <property type="match status" value="1"/>
</dbReference>
<dbReference type="RefSeq" id="WP_204663195.1">
    <property type="nucleotide sequence ID" value="NZ_JAFBDT010000006.1"/>
</dbReference>
<comment type="subunit">
    <text evidence="6">Heterooligomer composed of large and small subunits.</text>
</comment>
<dbReference type="Proteomes" id="UP000767854">
    <property type="component" value="Unassembled WGS sequence"/>
</dbReference>
<evidence type="ECO:0000256" key="1">
    <source>
        <dbReference type="ARBA" id="ARBA00009998"/>
    </source>
</evidence>
<evidence type="ECO:0000256" key="3">
    <source>
        <dbReference type="ARBA" id="ARBA00022722"/>
    </source>
</evidence>
<dbReference type="PIRSF" id="PIRSF006488">
    <property type="entry name" value="Exonuc_VII_S"/>
    <property type="match status" value="1"/>
</dbReference>
<evidence type="ECO:0000313" key="7">
    <source>
        <dbReference type="EMBL" id="MBM7561565.1"/>
    </source>
</evidence>
<keyword evidence="5 6" id="KW-0269">Exonuclease</keyword>
<keyword evidence="3 6" id="KW-0540">Nuclease</keyword>
<protein>
    <recommendedName>
        <fullName evidence="6">Exodeoxyribonuclease 7 small subunit</fullName>
        <ecNumber evidence="6">3.1.11.6</ecNumber>
    </recommendedName>
    <alternativeName>
        <fullName evidence="6">Exodeoxyribonuclease VII small subunit</fullName>
        <shortName evidence="6">Exonuclease VII small subunit</shortName>
    </alternativeName>
</protein>
<evidence type="ECO:0000256" key="4">
    <source>
        <dbReference type="ARBA" id="ARBA00022801"/>
    </source>
</evidence>
<accession>A0ABS2MQ87</accession>
<keyword evidence="4 6" id="KW-0378">Hydrolase</keyword>
<comment type="caution">
    <text evidence="7">The sequence shown here is derived from an EMBL/GenBank/DDBJ whole genome shotgun (WGS) entry which is preliminary data.</text>
</comment>
<organism evidence="7 8">
    <name type="scientific">Fusibacter tunisiensis</name>
    <dbReference type="NCBI Taxonomy" id="1008308"/>
    <lineage>
        <taxon>Bacteria</taxon>
        <taxon>Bacillati</taxon>
        <taxon>Bacillota</taxon>
        <taxon>Clostridia</taxon>
        <taxon>Eubacteriales</taxon>
        <taxon>Eubacteriales Family XII. Incertae Sedis</taxon>
        <taxon>Fusibacter</taxon>
    </lineage>
</organism>
<evidence type="ECO:0000256" key="5">
    <source>
        <dbReference type="ARBA" id="ARBA00022839"/>
    </source>
</evidence>
<comment type="catalytic activity">
    <reaction evidence="6">
        <text>Exonucleolytic cleavage in either 5'- to 3'- or 3'- to 5'-direction to yield nucleoside 5'-phosphates.</text>
        <dbReference type="EC" id="3.1.11.6"/>
    </reaction>
</comment>
<dbReference type="PANTHER" id="PTHR34137:SF1">
    <property type="entry name" value="EXODEOXYRIBONUCLEASE 7 SMALL SUBUNIT"/>
    <property type="match status" value="1"/>
</dbReference>
<keyword evidence="8" id="KW-1185">Reference proteome</keyword>
<comment type="function">
    <text evidence="6">Bidirectionally degrades single-stranded DNA into large acid-insoluble oligonucleotides, which are then degraded further into small acid-soluble oligonucleotides.</text>
</comment>
<dbReference type="Gene3D" id="1.10.287.1040">
    <property type="entry name" value="Exonuclease VII, small subunit"/>
    <property type="match status" value="1"/>
</dbReference>
<dbReference type="EC" id="3.1.11.6" evidence="6"/>
<dbReference type="Pfam" id="PF02609">
    <property type="entry name" value="Exonuc_VII_S"/>
    <property type="match status" value="1"/>
</dbReference>
<evidence type="ECO:0000256" key="2">
    <source>
        <dbReference type="ARBA" id="ARBA00022490"/>
    </source>
</evidence>